<organism evidence="2 3">
    <name type="scientific">Nannochloropsis salina CCMP1776</name>
    <dbReference type="NCBI Taxonomy" id="1027361"/>
    <lineage>
        <taxon>Eukaryota</taxon>
        <taxon>Sar</taxon>
        <taxon>Stramenopiles</taxon>
        <taxon>Ochrophyta</taxon>
        <taxon>Eustigmatophyceae</taxon>
        <taxon>Eustigmatales</taxon>
        <taxon>Monodopsidaceae</taxon>
        <taxon>Microchloropsis</taxon>
        <taxon>Microchloropsis salina</taxon>
    </lineage>
</organism>
<feature type="compositionally biased region" description="Basic residues" evidence="1">
    <location>
        <begin position="245"/>
        <end position="258"/>
    </location>
</feature>
<keyword evidence="3" id="KW-1185">Reference proteome</keyword>
<accession>A0A4D9CYN4</accession>
<comment type="caution">
    <text evidence="2">The sequence shown here is derived from an EMBL/GenBank/DDBJ whole genome shotgun (WGS) entry which is preliminary data.</text>
</comment>
<feature type="compositionally biased region" description="Pro residues" evidence="1">
    <location>
        <begin position="23"/>
        <end position="35"/>
    </location>
</feature>
<feature type="compositionally biased region" description="Basic and acidic residues" evidence="1">
    <location>
        <begin position="235"/>
        <end position="244"/>
    </location>
</feature>
<feature type="region of interest" description="Disordered" evidence="1">
    <location>
        <begin position="231"/>
        <end position="301"/>
    </location>
</feature>
<feature type="compositionally biased region" description="Pro residues" evidence="1">
    <location>
        <begin position="292"/>
        <end position="301"/>
    </location>
</feature>
<reference evidence="2 3" key="1">
    <citation type="submission" date="2019-01" db="EMBL/GenBank/DDBJ databases">
        <title>Nuclear Genome Assembly of the Microalgal Biofuel strain Nannochloropsis salina CCMP1776.</title>
        <authorList>
            <person name="Hovde B."/>
        </authorList>
    </citation>
    <scope>NUCLEOTIDE SEQUENCE [LARGE SCALE GENOMIC DNA]</scope>
    <source>
        <strain evidence="2 3">CCMP1776</strain>
    </source>
</reference>
<sequence>MAGRSAKYSMGRRDEAPFLYGSMPPPPHAGAPPPYASGYEGSPGNNFGVPTDGSGSPPPPSPLAAPRRSPGGDVKSTPPPMPAILNADDQGGVSAASNGIGADEGGAGLPSPWETLNKHQSHRITNIPPYSSLTKKEAPMYEELINFPRAKDKDDMRCVMCGLPPGEHCVIPRQNKDVCKDCDKATWQHADTQVYFKWCKGCKKFLKLSSFSQKLDAAKCDKCRERGRQSYLAKKGKDGEDASHHLGHAPHHRHHHPHPPVPPPHPHMPHHIPPFPHGPPPPHLLPPHHYPHGPPPPRTFA</sequence>
<name>A0A4D9CYN4_9STRA</name>
<evidence type="ECO:0000313" key="2">
    <source>
        <dbReference type="EMBL" id="TFJ84136.1"/>
    </source>
</evidence>
<protein>
    <submittedName>
        <fullName evidence="2">Uncharacterized protein</fullName>
    </submittedName>
</protein>
<evidence type="ECO:0000256" key="1">
    <source>
        <dbReference type="SAM" id="MobiDB-lite"/>
    </source>
</evidence>
<gene>
    <name evidence="2" type="ORF">NSK_004609</name>
</gene>
<dbReference type="OrthoDB" id="193164at2759"/>
<proteinExistence type="predicted"/>
<feature type="compositionally biased region" description="Pro residues" evidence="1">
    <location>
        <begin position="259"/>
        <end position="285"/>
    </location>
</feature>
<dbReference type="Proteomes" id="UP000355283">
    <property type="component" value="Unassembled WGS sequence"/>
</dbReference>
<dbReference type="AlphaFoldDB" id="A0A4D9CYN4"/>
<dbReference type="EMBL" id="SDOX01000020">
    <property type="protein sequence ID" value="TFJ84136.1"/>
    <property type="molecule type" value="Genomic_DNA"/>
</dbReference>
<feature type="region of interest" description="Disordered" evidence="1">
    <location>
        <begin position="1"/>
        <end position="114"/>
    </location>
</feature>
<evidence type="ECO:0000313" key="3">
    <source>
        <dbReference type="Proteomes" id="UP000355283"/>
    </source>
</evidence>